<gene>
    <name evidence="9" type="ORF">MEBOL_005214</name>
</gene>
<dbReference type="InterPro" id="IPR011009">
    <property type="entry name" value="Kinase-like_dom_sf"/>
</dbReference>
<dbReference type="PROSITE" id="PS50005">
    <property type="entry name" value="TPR"/>
    <property type="match status" value="3"/>
</dbReference>
<dbReference type="EMBL" id="CP022163">
    <property type="protein sequence ID" value="ATB31745.1"/>
    <property type="molecule type" value="Genomic_DNA"/>
</dbReference>
<name>A0A250IJ20_9BACT</name>
<evidence type="ECO:0000256" key="7">
    <source>
        <dbReference type="SAM" id="MobiDB-lite"/>
    </source>
</evidence>
<dbReference type="SMART" id="SM00028">
    <property type="entry name" value="TPR"/>
    <property type="match status" value="9"/>
</dbReference>
<dbReference type="GO" id="GO:0004672">
    <property type="term" value="F:protein kinase activity"/>
    <property type="evidence" value="ECO:0007669"/>
    <property type="project" value="InterPro"/>
</dbReference>
<feature type="region of interest" description="Disordered" evidence="7">
    <location>
        <begin position="1"/>
        <end position="25"/>
    </location>
</feature>
<dbReference type="InterPro" id="IPR000719">
    <property type="entry name" value="Prot_kinase_dom"/>
</dbReference>
<dbReference type="PROSITE" id="PS00108">
    <property type="entry name" value="PROTEIN_KINASE_ST"/>
    <property type="match status" value="1"/>
</dbReference>
<dbReference type="PROSITE" id="PS00107">
    <property type="entry name" value="PROTEIN_KINASE_ATP"/>
    <property type="match status" value="1"/>
</dbReference>
<evidence type="ECO:0000256" key="3">
    <source>
        <dbReference type="ARBA" id="ARBA00022803"/>
    </source>
</evidence>
<evidence type="ECO:0000256" key="5">
    <source>
        <dbReference type="PROSITE-ProRule" id="PRU00339"/>
    </source>
</evidence>
<dbReference type="Pfam" id="PF00069">
    <property type="entry name" value="Pkinase"/>
    <property type="match status" value="1"/>
</dbReference>
<protein>
    <recommendedName>
        <fullName evidence="8">Protein kinase domain-containing protein</fullName>
    </recommendedName>
</protein>
<evidence type="ECO:0000259" key="8">
    <source>
        <dbReference type="PROSITE" id="PS50011"/>
    </source>
</evidence>
<feature type="repeat" description="TPR" evidence="5">
    <location>
        <begin position="725"/>
        <end position="758"/>
    </location>
</feature>
<feature type="repeat" description="TPR" evidence="5">
    <location>
        <begin position="935"/>
        <end position="968"/>
    </location>
</feature>
<dbReference type="Gene3D" id="3.30.200.20">
    <property type="entry name" value="Phosphorylase Kinase, domain 1"/>
    <property type="match status" value="1"/>
</dbReference>
<keyword evidence="3 5" id="KW-0802">TPR repeat</keyword>
<dbReference type="Gene3D" id="1.25.40.10">
    <property type="entry name" value="Tetratricopeptide repeat domain"/>
    <property type="match status" value="3"/>
</dbReference>
<dbReference type="SUPFAM" id="SSF48452">
    <property type="entry name" value="TPR-like"/>
    <property type="match status" value="2"/>
</dbReference>
<dbReference type="PANTHER" id="PTHR45641:SF19">
    <property type="entry name" value="NEPHROCYSTIN-3"/>
    <property type="match status" value="1"/>
</dbReference>
<reference evidence="9 10" key="1">
    <citation type="submission" date="2017-06" db="EMBL/GenBank/DDBJ databases">
        <authorList>
            <person name="Kim H.J."/>
            <person name="Triplett B.A."/>
        </authorList>
    </citation>
    <scope>NUCLEOTIDE SEQUENCE [LARGE SCALE GENOMIC DNA]</scope>
    <source>
        <strain evidence="9 10">DSM 14713</strain>
    </source>
</reference>
<proteinExistence type="predicted"/>
<evidence type="ECO:0000256" key="6">
    <source>
        <dbReference type="PROSITE-ProRule" id="PRU10141"/>
    </source>
</evidence>
<dbReference type="RefSeq" id="WP_170115597.1">
    <property type="nucleotide sequence ID" value="NZ_CP022163.1"/>
</dbReference>
<organism evidence="9 10">
    <name type="scientific">Melittangium boletus DSM 14713</name>
    <dbReference type="NCBI Taxonomy" id="1294270"/>
    <lineage>
        <taxon>Bacteria</taxon>
        <taxon>Pseudomonadati</taxon>
        <taxon>Myxococcota</taxon>
        <taxon>Myxococcia</taxon>
        <taxon>Myxococcales</taxon>
        <taxon>Cystobacterineae</taxon>
        <taxon>Archangiaceae</taxon>
        <taxon>Melittangium</taxon>
    </lineage>
</organism>
<evidence type="ECO:0000256" key="2">
    <source>
        <dbReference type="ARBA" id="ARBA00022741"/>
    </source>
</evidence>
<feature type="binding site" evidence="6">
    <location>
        <position position="90"/>
    </location>
    <ligand>
        <name>ATP</name>
        <dbReference type="ChEBI" id="CHEBI:30616"/>
    </ligand>
</feature>
<sequence length="999" mass="109101">MRDEEAPRTSGDSGIPSMDVDGPTVVRAPSASLLGNAQPAAAHTAAPRPRVVPGQNLAGRYTVLHALGRGAMGEVVSAYDSRLDRRVALKLLRSEADTGHSMEDLATRMVREAQAMARLSHPNVVAVYDVGTLEDGDIFIAMEMVEGQTLRKWTEQTPRSWRDILRVYVAAGHGLAAAHEAGLVHRDFKPENVLVGRDGRARVMDFGLARAESSPALELPDELTLPMGALDSPLTMKGTLLGTPRYMAPELLRAGAADARSDVFAFCVALHEALYREHPFAGATQAESIQNQREGRVRPPPAGADVPAWVERSLLRGLQADPTLRPASMRELVNALEKDPETRRRMRKRGWLLAALVGSLVALAISGPASAPRKEAACTNLERRLLGTWDANMRARMERAFLDTHLPYARDTFTQVAAQLDAYASTWVRLSTESCRASQDPEPAAQELVVRGAYCLERRRGQLRTLTELYARGPTPDRLAKAVQAVQSLSPLEDCADAKALTSTVPPPGDPTVRVQVEALQTRMDQLEALRLAGGYADALASGQEWLRQVEKVDYPPLKAQALHQVALLRESAGDYAGAEDLVRQAIPLAARSKDLRLVAKAWTLLVRQVGWRQARYPEAAGMMLALESAVECADDDATRAEALNTEAITYQNMGWYEDALRLHTRALELRQKVLGPEHALVAASINNLGTVLSAMGKFEEARVWFERALQLRRKTQGPSHPQVALSYSNLGATLLEQGRYDEARDMHEHALAIRKKALGENHPDVASSLNNLGLALGALGRHEEALSLQGQALAVRLKTLGKDHPDVANSHISLGVALRDVGRHAEARTRFESALAIMEKALGKEHPDLADPLDELGKLLREMGRPDEARAQYLHALALQEKALGAEHPLVAISLHGLGNSLRDLGRPDEARAAYARALAVREKALGPEHPLVAKSLEELARVLVGMKRWKEAIPPLEKALRLAPESHRAELRALLEQARAELATEKARETLLAEPIP</sequence>
<dbReference type="Proteomes" id="UP000217289">
    <property type="component" value="Chromosome"/>
</dbReference>
<dbReference type="Pfam" id="PF13424">
    <property type="entry name" value="TPR_12"/>
    <property type="match status" value="3"/>
</dbReference>
<keyword evidence="1" id="KW-0677">Repeat</keyword>
<dbReference type="KEGG" id="mbd:MEBOL_005214"/>
<dbReference type="SUPFAM" id="SSF56112">
    <property type="entry name" value="Protein kinase-like (PK-like)"/>
    <property type="match status" value="1"/>
</dbReference>
<dbReference type="InterPro" id="IPR019734">
    <property type="entry name" value="TPR_rpt"/>
</dbReference>
<dbReference type="PANTHER" id="PTHR45641">
    <property type="entry name" value="TETRATRICOPEPTIDE REPEAT PROTEIN (AFU_ORTHOLOGUE AFUA_6G03870)"/>
    <property type="match status" value="1"/>
</dbReference>
<accession>A0A250IJ20</accession>
<feature type="domain" description="Protein kinase" evidence="8">
    <location>
        <begin position="61"/>
        <end position="342"/>
    </location>
</feature>
<dbReference type="InterPro" id="IPR008271">
    <property type="entry name" value="Ser/Thr_kinase_AS"/>
</dbReference>
<dbReference type="InterPro" id="IPR011990">
    <property type="entry name" value="TPR-like_helical_dom_sf"/>
</dbReference>
<dbReference type="GO" id="GO:0005524">
    <property type="term" value="F:ATP binding"/>
    <property type="evidence" value="ECO:0007669"/>
    <property type="project" value="UniProtKB-UniRule"/>
</dbReference>
<dbReference type="PROSITE" id="PS50011">
    <property type="entry name" value="PROTEIN_KINASE_DOM"/>
    <property type="match status" value="1"/>
</dbReference>
<keyword evidence="4 6" id="KW-0067">ATP-binding</keyword>
<keyword evidence="10" id="KW-1185">Reference proteome</keyword>
<evidence type="ECO:0000256" key="1">
    <source>
        <dbReference type="ARBA" id="ARBA00022737"/>
    </source>
</evidence>
<evidence type="ECO:0000313" key="10">
    <source>
        <dbReference type="Proteomes" id="UP000217289"/>
    </source>
</evidence>
<dbReference type="Gene3D" id="1.10.510.10">
    <property type="entry name" value="Transferase(Phosphotransferase) domain 1"/>
    <property type="match status" value="1"/>
</dbReference>
<dbReference type="InterPro" id="IPR017441">
    <property type="entry name" value="Protein_kinase_ATP_BS"/>
</dbReference>
<keyword evidence="2 6" id="KW-0547">Nucleotide-binding</keyword>
<dbReference type="AlphaFoldDB" id="A0A250IJ20"/>
<evidence type="ECO:0000256" key="4">
    <source>
        <dbReference type="ARBA" id="ARBA00022840"/>
    </source>
</evidence>
<dbReference type="CDD" id="cd14014">
    <property type="entry name" value="STKc_PknB_like"/>
    <property type="match status" value="1"/>
</dbReference>
<evidence type="ECO:0000313" key="9">
    <source>
        <dbReference type="EMBL" id="ATB31745.1"/>
    </source>
</evidence>
<dbReference type="Pfam" id="PF13374">
    <property type="entry name" value="TPR_10"/>
    <property type="match status" value="2"/>
</dbReference>
<feature type="repeat" description="TPR" evidence="5">
    <location>
        <begin position="683"/>
        <end position="716"/>
    </location>
</feature>